<dbReference type="GO" id="GO:0003676">
    <property type="term" value="F:nucleic acid binding"/>
    <property type="evidence" value="ECO:0007669"/>
    <property type="project" value="InterPro"/>
</dbReference>
<dbReference type="InterPro" id="IPR004875">
    <property type="entry name" value="DDE_SF_endonuclease_dom"/>
</dbReference>
<evidence type="ECO:0000313" key="2">
    <source>
        <dbReference type="EMBL" id="CCA26624.1"/>
    </source>
</evidence>
<evidence type="ECO:0000259" key="1">
    <source>
        <dbReference type="Pfam" id="PF03184"/>
    </source>
</evidence>
<dbReference type="EMBL" id="FR824439">
    <property type="protein sequence ID" value="CCA26624.1"/>
    <property type="molecule type" value="Genomic_DNA"/>
</dbReference>
<name>F0WYR5_9STRA</name>
<accession>F0WYR5</accession>
<reference evidence="2" key="1">
    <citation type="journal article" date="2011" name="PLoS Biol.">
        <title>Gene gain and loss during evolution of obligate parasitism in the white rust pathogen of Arabidopsis thaliana.</title>
        <authorList>
            <person name="Kemen E."/>
            <person name="Gardiner A."/>
            <person name="Schultz-Larsen T."/>
            <person name="Kemen A.C."/>
            <person name="Balmuth A.L."/>
            <person name="Robert-Seilaniantz A."/>
            <person name="Bailey K."/>
            <person name="Holub E."/>
            <person name="Studholme D.J."/>
            <person name="Maclean D."/>
            <person name="Jones J.D."/>
        </authorList>
    </citation>
    <scope>NUCLEOTIDE SEQUENCE</scope>
</reference>
<reference evidence="2" key="2">
    <citation type="submission" date="2011-02" db="EMBL/GenBank/DDBJ databases">
        <authorList>
            <person name="MacLean D."/>
        </authorList>
    </citation>
    <scope>NUCLEOTIDE SEQUENCE</scope>
</reference>
<dbReference type="AlphaFoldDB" id="F0WYR5"/>
<protein>
    <submittedName>
        <fullName evidence="2">AlNc14C396G11326 protein</fullName>
    </submittedName>
</protein>
<gene>
    <name evidence="2" type="primary">AlNc14C396G11326</name>
    <name evidence="2" type="ORF">ALNC14_127680</name>
</gene>
<sequence length="201" mass="23065">MNLVIFVKWLEHFAASVPSRVTPSLLLTYDRCARHYSMIIVEKAIEIQIIQLLLPPNSTQILQPLDVSLFKTFKTSLRRSMERFMIDEDVSSLTKKQAISLASSTWQNGMLPKPDNVISGFTNIGLWTISAPMMRARREWYADGGVKDVSVPSTPVWLTVRQELRMEVLFLPRPPTKSIGKRKKVDMLDRIMTQEQLQQFG</sequence>
<organism evidence="2">
    <name type="scientific">Albugo laibachii Nc14</name>
    <dbReference type="NCBI Taxonomy" id="890382"/>
    <lineage>
        <taxon>Eukaryota</taxon>
        <taxon>Sar</taxon>
        <taxon>Stramenopiles</taxon>
        <taxon>Oomycota</taxon>
        <taxon>Peronosporomycetes</taxon>
        <taxon>Albuginales</taxon>
        <taxon>Albuginaceae</taxon>
        <taxon>Albugo</taxon>
    </lineage>
</organism>
<dbReference type="HOGENOM" id="CLU_077827_0_0_1"/>
<feature type="domain" description="DDE-1" evidence="1">
    <location>
        <begin position="4"/>
        <end position="106"/>
    </location>
</feature>
<proteinExistence type="predicted"/>
<dbReference type="Pfam" id="PF03184">
    <property type="entry name" value="DDE_1"/>
    <property type="match status" value="1"/>
</dbReference>